<comment type="caution">
    <text evidence="1">The sequence shown here is derived from an EMBL/GenBank/DDBJ whole genome shotgun (WGS) entry which is preliminary data.</text>
</comment>
<organism evidence="1 2">
    <name type="scientific">Sphingobacterium arenae</name>
    <dbReference type="NCBI Taxonomy" id="1280598"/>
    <lineage>
        <taxon>Bacteria</taxon>
        <taxon>Pseudomonadati</taxon>
        <taxon>Bacteroidota</taxon>
        <taxon>Sphingobacteriia</taxon>
        <taxon>Sphingobacteriales</taxon>
        <taxon>Sphingobacteriaceae</taxon>
        <taxon>Sphingobacterium</taxon>
    </lineage>
</organism>
<evidence type="ECO:0000313" key="2">
    <source>
        <dbReference type="Proteomes" id="UP000606494"/>
    </source>
</evidence>
<evidence type="ECO:0000313" key="1">
    <source>
        <dbReference type="EMBL" id="MBD1426573.1"/>
    </source>
</evidence>
<dbReference type="Proteomes" id="UP000606494">
    <property type="component" value="Unassembled WGS sequence"/>
</dbReference>
<gene>
    <name evidence="1" type="ORF">H8B17_13350</name>
</gene>
<dbReference type="RefSeq" id="WP_190309718.1">
    <property type="nucleotide sequence ID" value="NZ_JACNYK010000003.1"/>
</dbReference>
<dbReference type="Pfam" id="PF16126">
    <property type="entry name" value="DUF4838"/>
    <property type="match status" value="1"/>
</dbReference>
<dbReference type="EMBL" id="JACNYK010000003">
    <property type="protein sequence ID" value="MBD1426573.1"/>
    <property type="molecule type" value="Genomic_DNA"/>
</dbReference>
<name>A0ABR7Y5I1_9SPHI</name>
<dbReference type="PANTHER" id="PTHR47406">
    <property type="entry name" value="COAGULATION FACTOR 5/8 TYPE, C-TERMINAL"/>
    <property type="match status" value="1"/>
</dbReference>
<proteinExistence type="predicted"/>
<dbReference type="PANTHER" id="PTHR47406:SF2">
    <property type="entry name" value="ALPHA GLUCURONIDASE N-TERMINAL DOMAIN-CONTAINING PROTEIN"/>
    <property type="match status" value="1"/>
</dbReference>
<protein>
    <submittedName>
        <fullName evidence="1">DUF4838 domain-containing protein</fullName>
    </submittedName>
</protein>
<sequence length="704" mass="80878">MFLLYTSCIGNDEQAFDFSNPGFLITSNGDRRSAEAADYLYNHLLKRIREGGNFQIARSDDVALEHKEAIVYLEIVPDLGADYEIKNEENRLSIFGRDKETMVWLSYMLIDRIALFHHDIDVSDLPPGYITFQDAVGKFTMRYREPHFLPNTDLDHSGLLGTHSVDSDWGLWGHNLARVFIDGVEDSSYAWVNGKRDKQQFCFSASSTFKAIKNFIIDEYGDGRDVSKWFMIAPNDNKLVCTCSNCQAEGNTPKNATGSVVRLLNELATEFPKHYFFTTAYLTTAEAPDRPLESNTGVFISTIDLPKRPVLDKNDNPVHKFAILISDWKEKTNNIYLWDYISNFDDYLTPYPVLSRFKSNLSFFKAQGVNGMFLNGSGYDYSSLDDVKTYVMAALLHDASLSIAHLVEAYFKRFYPVTSDVLSSYYLTLEEQTASKNKTLPVYMSFREAEDLFFNQEQFRQLYEALDKVRPGLDREERRRIDKLLTAWSYTYLQVLYHRGYKTGGVFVDAGNDVEVSNKIYPALNRLKDHKKYTDLKRYKESGGELPAYIAEWEELLKTKPFSAKFVSDLQVIELNTTTILEEGKMLSDRMVGFASDFNQGWFMNSKDIEIIGTIGREIDSIEKVALRFLINKRHRMLPPVEVELLKEGVSLGKVSNKWYREQGNIVMVEFPVHMKPGDKLQIKIRQSKQITNSVIACDEIQLF</sequence>
<keyword evidence="2" id="KW-1185">Reference proteome</keyword>
<reference evidence="1 2" key="1">
    <citation type="submission" date="2020-08" db="EMBL/GenBank/DDBJ databases">
        <title>Sphingobacterium sp. DN00404 isolated from aquaculture water.</title>
        <authorList>
            <person name="Zhang M."/>
        </authorList>
    </citation>
    <scope>NUCLEOTIDE SEQUENCE [LARGE SCALE GENOMIC DNA]</scope>
    <source>
        <strain evidence="1 2">KCTC 32294</strain>
    </source>
</reference>
<dbReference type="InterPro" id="IPR032287">
    <property type="entry name" value="DUF4838"/>
</dbReference>
<accession>A0ABR7Y5I1</accession>